<name>A0A9P8VDP8_9PEZI</name>
<organism evidence="2 3">
    <name type="scientific">Plectosphaerella plurivora</name>
    <dbReference type="NCBI Taxonomy" id="936078"/>
    <lineage>
        <taxon>Eukaryota</taxon>
        <taxon>Fungi</taxon>
        <taxon>Dikarya</taxon>
        <taxon>Ascomycota</taxon>
        <taxon>Pezizomycotina</taxon>
        <taxon>Sordariomycetes</taxon>
        <taxon>Hypocreomycetidae</taxon>
        <taxon>Glomerellales</taxon>
        <taxon>Plectosphaerellaceae</taxon>
        <taxon>Plectosphaerella</taxon>
    </lineage>
</organism>
<keyword evidence="3" id="KW-1185">Reference proteome</keyword>
<evidence type="ECO:0000313" key="3">
    <source>
        <dbReference type="Proteomes" id="UP000770015"/>
    </source>
</evidence>
<gene>
    <name evidence="2" type="ORF">F5X68DRAFT_77006</name>
</gene>
<dbReference type="AlphaFoldDB" id="A0A9P8VDP8"/>
<keyword evidence="1" id="KW-1133">Transmembrane helix</keyword>
<reference evidence="2" key="1">
    <citation type="journal article" date="2021" name="Nat. Commun.">
        <title>Genetic determinants of endophytism in the Arabidopsis root mycobiome.</title>
        <authorList>
            <person name="Mesny F."/>
            <person name="Miyauchi S."/>
            <person name="Thiergart T."/>
            <person name="Pickel B."/>
            <person name="Atanasova L."/>
            <person name="Karlsson M."/>
            <person name="Huettel B."/>
            <person name="Barry K.W."/>
            <person name="Haridas S."/>
            <person name="Chen C."/>
            <person name="Bauer D."/>
            <person name="Andreopoulos W."/>
            <person name="Pangilinan J."/>
            <person name="LaButti K."/>
            <person name="Riley R."/>
            <person name="Lipzen A."/>
            <person name="Clum A."/>
            <person name="Drula E."/>
            <person name="Henrissat B."/>
            <person name="Kohler A."/>
            <person name="Grigoriev I.V."/>
            <person name="Martin F.M."/>
            <person name="Hacquard S."/>
        </authorList>
    </citation>
    <scope>NUCLEOTIDE SEQUENCE</scope>
    <source>
        <strain evidence="2">MPI-SDFR-AT-0117</strain>
    </source>
</reference>
<protein>
    <submittedName>
        <fullName evidence="2">Uncharacterized protein</fullName>
    </submittedName>
</protein>
<accession>A0A9P8VDP8</accession>
<evidence type="ECO:0000256" key="1">
    <source>
        <dbReference type="SAM" id="Phobius"/>
    </source>
</evidence>
<dbReference type="EMBL" id="JAGSXJ010000008">
    <property type="protein sequence ID" value="KAH6689085.1"/>
    <property type="molecule type" value="Genomic_DNA"/>
</dbReference>
<feature type="transmembrane region" description="Helical" evidence="1">
    <location>
        <begin position="16"/>
        <end position="39"/>
    </location>
</feature>
<dbReference type="Proteomes" id="UP000770015">
    <property type="component" value="Unassembled WGS sequence"/>
</dbReference>
<sequence length="168" mass="18640">MRQANGQHRRRRHPNTLVLVSLILGECILFFPLSTARLLQQHISLESSPDRVRASQAYGTGREDGVLFSELHMSHRGTFPAADGELPAEAKGLTPSWPSPSDMQTYRSAHMDQANAKSSLSTTTRFGTALNFRPPLFSTSRLAHRGIMSSGLRPATTFNPHHRQRPGQ</sequence>
<keyword evidence="1" id="KW-0812">Transmembrane</keyword>
<evidence type="ECO:0000313" key="2">
    <source>
        <dbReference type="EMBL" id="KAH6689085.1"/>
    </source>
</evidence>
<comment type="caution">
    <text evidence="2">The sequence shown here is derived from an EMBL/GenBank/DDBJ whole genome shotgun (WGS) entry which is preliminary data.</text>
</comment>
<keyword evidence="1" id="KW-0472">Membrane</keyword>
<proteinExistence type="predicted"/>